<dbReference type="SUPFAM" id="SSF103473">
    <property type="entry name" value="MFS general substrate transporter"/>
    <property type="match status" value="1"/>
</dbReference>
<evidence type="ECO:0000256" key="3">
    <source>
        <dbReference type="ARBA" id="ARBA00022475"/>
    </source>
</evidence>
<feature type="transmembrane region" description="Helical" evidence="7">
    <location>
        <begin position="163"/>
        <end position="184"/>
    </location>
</feature>
<reference evidence="10" key="1">
    <citation type="submission" date="2011-06" db="EMBL/GenBank/DDBJ databases">
        <title>Complete genome sequence of Paenibacillus mucilaginosus KNP414.</title>
        <authorList>
            <person name="Wang J."/>
            <person name="Hu S."/>
            <person name="Hu X."/>
            <person name="Zhang B."/>
            <person name="Dong D."/>
            <person name="Zhang S."/>
            <person name="Zhao K."/>
            <person name="Wu D."/>
        </authorList>
    </citation>
    <scope>NUCLEOTIDE SEQUENCE [LARGE SCALE GENOMIC DNA]</scope>
    <source>
        <strain evidence="10">KNP414</strain>
    </source>
</reference>
<feature type="transmembrane region" description="Helical" evidence="7">
    <location>
        <begin position="108"/>
        <end position="126"/>
    </location>
</feature>
<evidence type="ECO:0000313" key="10">
    <source>
        <dbReference type="Proteomes" id="UP000006620"/>
    </source>
</evidence>
<feature type="transmembrane region" description="Helical" evidence="7">
    <location>
        <begin position="12"/>
        <end position="30"/>
    </location>
</feature>
<keyword evidence="3" id="KW-1003">Cell membrane</keyword>
<feature type="transmembrane region" description="Helical" evidence="7">
    <location>
        <begin position="346"/>
        <end position="367"/>
    </location>
</feature>
<feature type="transmembrane region" description="Helical" evidence="7">
    <location>
        <begin position="419"/>
        <end position="439"/>
    </location>
</feature>
<dbReference type="InterPro" id="IPR011701">
    <property type="entry name" value="MFS"/>
</dbReference>
<feature type="transmembrane region" description="Helical" evidence="7">
    <location>
        <begin position="284"/>
        <end position="306"/>
    </location>
</feature>
<dbReference type="Pfam" id="PF07690">
    <property type="entry name" value="MFS_1"/>
    <property type="match status" value="1"/>
</dbReference>
<dbReference type="Gene3D" id="1.20.1720.10">
    <property type="entry name" value="Multidrug resistance protein D"/>
    <property type="match status" value="1"/>
</dbReference>
<evidence type="ECO:0000256" key="7">
    <source>
        <dbReference type="SAM" id="Phobius"/>
    </source>
</evidence>
<feature type="transmembrane region" description="Helical" evidence="7">
    <location>
        <begin position="138"/>
        <end position="157"/>
    </location>
</feature>
<proteinExistence type="predicted"/>
<dbReference type="EMBL" id="CP002869">
    <property type="protein sequence ID" value="AEI39297.1"/>
    <property type="molecule type" value="Genomic_DNA"/>
</dbReference>
<dbReference type="HOGENOM" id="CLU_000960_3_0_9"/>
<keyword evidence="4 7" id="KW-0812">Transmembrane</keyword>
<dbReference type="PROSITE" id="PS50850">
    <property type="entry name" value="MFS"/>
    <property type="match status" value="1"/>
</dbReference>
<reference evidence="9 10" key="2">
    <citation type="journal article" date="2013" name="Genome Announc.">
        <title>Genome Sequence of Growth-Improving Paenibacillus mucilaginosus Strain KNP414.</title>
        <authorList>
            <person name="Lu J.J."/>
            <person name="Wang J.F."/>
            <person name="Hu X.F."/>
        </authorList>
    </citation>
    <scope>NUCLEOTIDE SEQUENCE [LARGE SCALE GENOMIC DNA]</scope>
    <source>
        <strain evidence="9 10">KNP414</strain>
    </source>
</reference>
<feature type="transmembrane region" description="Helical" evidence="7">
    <location>
        <begin position="221"/>
        <end position="238"/>
    </location>
</feature>
<name>F8FQW7_PAEMK</name>
<dbReference type="PANTHER" id="PTHR42718">
    <property type="entry name" value="MAJOR FACILITATOR SUPERFAMILY MULTIDRUG TRANSPORTER MFSC"/>
    <property type="match status" value="1"/>
</dbReference>
<dbReference type="Proteomes" id="UP000006620">
    <property type="component" value="Chromosome"/>
</dbReference>
<dbReference type="PRINTS" id="PR01036">
    <property type="entry name" value="TCRTETB"/>
</dbReference>
<dbReference type="GO" id="GO:0022857">
    <property type="term" value="F:transmembrane transporter activity"/>
    <property type="evidence" value="ECO:0007669"/>
    <property type="project" value="InterPro"/>
</dbReference>
<organism evidence="9 10">
    <name type="scientific">Paenibacillus mucilaginosus (strain KNP414)</name>
    <dbReference type="NCBI Taxonomy" id="1036673"/>
    <lineage>
        <taxon>Bacteria</taxon>
        <taxon>Bacillati</taxon>
        <taxon>Bacillota</taxon>
        <taxon>Bacilli</taxon>
        <taxon>Bacillales</taxon>
        <taxon>Paenibacillaceae</taxon>
        <taxon>Paenibacillus</taxon>
    </lineage>
</organism>
<protein>
    <submittedName>
        <fullName evidence="9">Tetracycline resistance protein TETA(L)/TETK</fullName>
    </submittedName>
</protein>
<feature type="transmembrane region" description="Helical" evidence="7">
    <location>
        <begin position="388"/>
        <end position="407"/>
    </location>
</feature>
<feature type="transmembrane region" description="Helical" evidence="7">
    <location>
        <begin position="259"/>
        <end position="278"/>
    </location>
</feature>
<evidence type="ECO:0000256" key="1">
    <source>
        <dbReference type="ARBA" id="ARBA00004651"/>
    </source>
</evidence>
<keyword evidence="2" id="KW-0813">Transport</keyword>
<evidence type="ECO:0000256" key="2">
    <source>
        <dbReference type="ARBA" id="ARBA00022448"/>
    </source>
</evidence>
<evidence type="ECO:0000259" key="8">
    <source>
        <dbReference type="PROSITE" id="PS50850"/>
    </source>
</evidence>
<feature type="transmembrane region" description="Helical" evidence="7">
    <location>
        <begin position="80"/>
        <end position="102"/>
    </location>
</feature>
<evidence type="ECO:0000256" key="6">
    <source>
        <dbReference type="ARBA" id="ARBA00023136"/>
    </source>
</evidence>
<dbReference type="PATRIC" id="fig|1036673.3.peg.619"/>
<dbReference type="Gene3D" id="1.20.1250.20">
    <property type="entry name" value="MFS general substrate transporter like domains"/>
    <property type="match status" value="1"/>
</dbReference>
<keyword evidence="5 7" id="KW-1133">Transmembrane helix</keyword>
<feature type="transmembrane region" description="Helical" evidence="7">
    <location>
        <begin position="196"/>
        <end position="215"/>
    </location>
</feature>
<evidence type="ECO:0000256" key="4">
    <source>
        <dbReference type="ARBA" id="ARBA00022692"/>
    </source>
</evidence>
<dbReference type="PANTHER" id="PTHR42718:SF46">
    <property type="entry name" value="BLR6921 PROTEIN"/>
    <property type="match status" value="1"/>
</dbReference>
<sequence>MSSPISSSFKESLIIPLWSLTVLLVVMNTTMFNVALPTVAADLGLSTTSASWIVTGYSILFAIASITYSRLSDFLPIRTLLTAGLLLLGTGSIVGLLSHHFYGVLAARLLQAVGAASAPGLGVVLVTRYVPLERRGKAMSTIISAASFGFGLGPIVGGTMSQYMGWNMLFIVTAMVLLLLPVFYRNLPQQTAAPVRFDWTGALLIGAGVTGLLLFLTNRQWLTLAVGAAALAGFWVRIHRTDAPFVQPSLLRNRNYLGLLFMGFIAYILNFSSLFLMPMMLSRLFGTSSTVTGFLIFPGAILTALLSPRIGRWIDRAGNTPVIAAGHAGLILAAAGFAMFSAQSVYAIAGAYVVLSVSVSAIGSSASNEMSRILASSEIGAGMGLSQLTQFFGGALGVALTSTVLAWPTSRPLASVFSGLYWVMAAAAVGSAVLCFRYIKRRKGSGALPEGAEAAEPARG</sequence>
<accession>F8FQW7</accession>
<feature type="domain" description="Major facilitator superfamily (MFS) profile" evidence="8">
    <location>
        <begin position="14"/>
        <end position="443"/>
    </location>
</feature>
<keyword evidence="6 7" id="KW-0472">Membrane</keyword>
<dbReference type="InterPro" id="IPR020846">
    <property type="entry name" value="MFS_dom"/>
</dbReference>
<comment type="subcellular location">
    <subcellularLocation>
        <location evidence="1">Cell membrane</location>
        <topology evidence="1">Multi-pass membrane protein</topology>
    </subcellularLocation>
</comment>
<dbReference type="RefSeq" id="WP_013914461.1">
    <property type="nucleotide sequence ID" value="NC_015690.1"/>
</dbReference>
<feature type="transmembrane region" description="Helical" evidence="7">
    <location>
        <begin position="50"/>
        <end position="68"/>
    </location>
</feature>
<feature type="transmembrane region" description="Helical" evidence="7">
    <location>
        <begin position="318"/>
        <end position="340"/>
    </location>
</feature>
<dbReference type="KEGG" id="pms:KNP414_00707"/>
<dbReference type="AlphaFoldDB" id="F8FQW7"/>
<evidence type="ECO:0000256" key="5">
    <source>
        <dbReference type="ARBA" id="ARBA00022989"/>
    </source>
</evidence>
<dbReference type="InterPro" id="IPR036259">
    <property type="entry name" value="MFS_trans_sf"/>
</dbReference>
<evidence type="ECO:0000313" key="9">
    <source>
        <dbReference type="EMBL" id="AEI39297.1"/>
    </source>
</evidence>
<dbReference type="GO" id="GO:0005886">
    <property type="term" value="C:plasma membrane"/>
    <property type="evidence" value="ECO:0007669"/>
    <property type="project" value="UniProtKB-SubCell"/>
</dbReference>
<gene>
    <name evidence="9" type="ordered locus">KNP414_00707</name>
</gene>